<evidence type="ECO:0000313" key="1">
    <source>
        <dbReference type="Proteomes" id="UP000887579"/>
    </source>
</evidence>
<evidence type="ECO:0000313" key="2">
    <source>
        <dbReference type="WBParaSite" id="ES5_v2.g22425.t1"/>
    </source>
</evidence>
<dbReference type="WBParaSite" id="ES5_v2.g22425.t1">
    <property type="protein sequence ID" value="ES5_v2.g22425.t1"/>
    <property type="gene ID" value="ES5_v2.g22425"/>
</dbReference>
<protein>
    <submittedName>
        <fullName evidence="2">Copper homeostasis protein cutC homolog</fullName>
    </submittedName>
</protein>
<sequence>MIVKEFCAENFTHIPAAIEAGANRIELCDNLAVGGTTVSLGVLKETVEYCNPLNIPVMAMIRPRGGNFIYNESEIRIMLNDIAEAKKVNVDGVVFGALSSTVDGWLDENALKQLIEASNGLQITFHMAFDLILPELQFKALEWLAENGVGRILTHGGPANESIETHFYQLKSLIQFAKNSKIIILPGGKITAENCENVMATLGVAEVHGTKIVNFD</sequence>
<proteinExistence type="predicted"/>
<dbReference type="Proteomes" id="UP000887579">
    <property type="component" value="Unplaced"/>
</dbReference>
<accession>A0AC34FY57</accession>
<name>A0AC34FY57_9BILA</name>
<organism evidence="1 2">
    <name type="scientific">Panagrolaimus sp. ES5</name>
    <dbReference type="NCBI Taxonomy" id="591445"/>
    <lineage>
        <taxon>Eukaryota</taxon>
        <taxon>Metazoa</taxon>
        <taxon>Ecdysozoa</taxon>
        <taxon>Nematoda</taxon>
        <taxon>Chromadorea</taxon>
        <taxon>Rhabditida</taxon>
        <taxon>Tylenchina</taxon>
        <taxon>Panagrolaimomorpha</taxon>
        <taxon>Panagrolaimoidea</taxon>
        <taxon>Panagrolaimidae</taxon>
        <taxon>Panagrolaimus</taxon>
    </lineage>
</organism>
<reference evidence="2" key="1">
    <citation type="submission" date="2022-11" db="UniProtKB">
        <authorList>
            <consortium name="WormBaseParasite"/>
        </authorList>
    </citation>
    <scope>IDENTIFICATION</scope>
</reference>